<keyword evidence="1" id="KW-0809">Transit peptide</keyword>
<proteinExistence type="predicted"/>
<accession>D9QQG9</accession>
<evidence type="ECO:0000313" key="3">
    <source>
        <dbReference type="EMBL" id="ADL12760.1"/>
    </source>
</evidence>
<dbReference type="InterPro" id="IPR024438">
    <property type="entry name" value="Staygreen"/>
</dbReference>
<dbReference type="Proteomes" id="UP000001661">
    <property type="component" value="Chromosome"/>
</dbReference>
<sequence length="146" mass="17416">MSKFNPDKLSVEYRQGITPTNPVIPRRYTLTHSDETGELFLTIGYEYAYDMINPTRDEVIGEWNYDTNYIFQATVYVGGNNREEVDRRNRIFIQELPLALKAIRYGDRKLFQTHPDLDKASIYIYFRSVYSEYNRTEYWGSFSDYK</sequence>
<dbReference type="EMBL" id="CP002105">
    <property type="protein sequence ID" value="ADL12760.1"/>
    <property type="molecule type" value="Genomic_DNA"/>
</dbReference>
<name>D9QQG9_ACEAZ</name>
<dbReference type="STRING" id="574087.Acear_1243"/>
<dbReference type="RefSeq" id="WP_013278206.1">
    <property type="nucleotide sequence ID" value="NC_014378.1"/>
</dbReference>
<dbReference type="Pfam" id="PF12638">
    <property type="entry name" value="Staygreen"/>
    <property type="match status" value="1"/>
</dbReference>
<keyword evidence="4" id="KW-1185">Reference proteome</keyword>
<dbReference type="OrthoDB" id="1684395at2"/>
<dbReference type="eggNOG" id="ENOG50320U5">
    <property type="taxonomic scope" value="Bacteria"/>
</dbReference>
<evidence type="ECO:0000313" key="4">
    <source>
        <dbReference type="Proteomes" id="UP000001661"/>
    </source>
</evidence>
<dbReference type="KEGG" id="aar:Acear_1243"/>
<dbReference type="HOGENOM" id="CLU_073517_2_0_9"/>
<protein>
    <recommendedName>
        <fullName evidence="2">Staygreen protein domain-containing protein</fullName>
    </recommendedName>
</protein>
<dbReference type="PANTHER" id="PTHR31750">
    <property type="entry name" value="PROTEIN STAY-GREEN 1, CHLOROPLASTIC-RELATED"/>
    <property type="match status" value="1"/>
</dbReference>
<reference evidence="3 4" key="1">
    <citation type="journal article" date="2010" name="Stand. Genomic Sci.">
        <title>Complete genome sequence of Acetohalobium arabaticum type strain (Z-7288).</title>
        <authorList>
            <person name="Sikorski J."/>
            <person name="Lapidus A."/>
            <person name="Chertkov O."/>
            <person name="Lucas S."/>
            <person name="Copeland A."/>
            <person name="Glavina Del Rio T."/>
            <person name="Nolan M."/>
            <person name="Tice H."/>
            <person name="Cheng J.F."/>
            <person name="Han C."/>
            <person name="Brambilla E."/>
            <person name="Pitluck S."/>
            <person name="Liolios K."/>
            <person name="Ivanova N."/>
            <person name="Mavromatis K."/>
            <person name="Mikhailova N."/>
            <person name="Pati A."/>
            <person name="Bruce D."/>
            <person name="Detter C."/>
            <person name="Tapia R."/>
            <person name="Goodwin L."/>
            <person name="Chen A."/>
            <person name="Palaniappan K."/>
            <person name="Land M."/>
            <person name="Hauser L."/>
            <person name="Chang Y.J."/>
            <person name="Jeffries C.D."/>
            <person name="Rohde M."/>
            <person name="Goker M."/>
            <person name="Spring S."/>
            <person name="Woyke T."/>
            <person name="Bristow J."/>
            <person name="Eisen J.A."/>
            <person name="Markowitz V."/>
            <person name="Hugenholtz P."/>
            <person name="Kyrpides N.C."/>
            <person name="Klenk H.P."/>
        </authorList>
    </citation>
    <scope>NUCLEOTIDE SEQUENCE [LARGE SCALE GENOMIC DNA]</scope>
    <source>
        <strain evidence="4">ATCC 49924 / DSM 5501 / Z-7288</strain>
    </source>
</reference>
<dbReference type="PANTHER" id="PTHR31750:SF4">
    <property type="entry name" value="LP06106P"/>
    <property type="match status" value="1"/>
</dbReference>
<evidence type="ECO:0000256" key="1">
    <source>
        <dbReference type="ARBA" id="ARBA00022946"/>
    </source>
</evidence>
<dbReference type="AlphaFoldDB" id="D9QQG9"/>
<evidence type="ECO:0000259" key="2">
    <source>
        <dbReference type="Pfam" id="PF12638"/>
    </source>
</evidence>
<organism evidence="3 4">
    <name type="scientific">Acetohalobium arabaticum (strain ATCC 49924 / DSM 5501 / Z-7288)</name>
    <dbReference type="NCBI Taxonomy" id="574087"/>
    <lineage>
        <taxon>Bacteria</taxon>
        <taxon>Bacillati</taxon>
        <taxon>Bacillota</taxon>
        <taxon>Clostridia</taxon>
        <taxon>Halanaerobiales</taxon>
        <taxon>Halobacteroidaceae</taxon>
        <taxon>Acetohalobium</taxon>
    </lineage>
</organism>
<feature type="domain" description="Staygreen protein" evidence="2">
    <location>
        <begin position="3"/>
        <end position="145"/>
    </location>
</feature>
<gene>
    <name evidence="3" type="ordered locus">Acear_1243</name>
</gene>